<comment type="subcellular location">
    <subcellularLocation>
        <location evidence="2 17">Mitochondrion membrane</location>
        <topology evidence="2 17">Multi-pass membrane protein</topology>
    </subcellularLocation>
</comment>
<keyword evidence="12 17" id="KW-0520">NAD</keyword>
<reference evidence="20" key="1">
    <citation type="journal article" date="2016" name="Zookeys">
        <title>Complete mitochondrial genomes of two flat-backed millipedes by next-generation sequencing (Diplopoda, Polydesmida).</title>
        <authorList>
            <person name="Dong Y."/>
            <person name="Zhu L."/>
            <person name="Bai Y."/>
            <person name="Ou Y."/>
            <person name="Wang C."/>
        </authorList>
    </citation>
    <scope>NUCLEOTIDE SEQUENCE</scope>
</reference>
<dbReference type="PANTHER" id="PTHR43507">
    <property type="entry name" value="NADH-UBIQUINONE OXIDOREDUCTASE CHAIN 4"/>
    <property type="match status" value="1"/>
</dbReference>
<keyword evidence="6 17" id="KW-0813">Transport</keyword>
<keyword evidence="15 17" id="KW-0472">Membrane</keyword>
<evidence type="ECO:0000259" key="18">
    <source>
        <dbReference type="Pfam" id="PF00361"/>
    </source>
</evidence>
<keyword evidence="14 17" id="KW-0496">Mitochondrion</keyword>
<evidence type="ECO:0000256" key="13">
    <source>
        <dbReference type="ARBA" id="ARBA00023075"/>
    </source>
</evidence>
<feature type="transmembrane region" description="Helical" evidence="17">
    <location>
        <begin position="183"/>
        <end position="209"/>
    </location>
</feature>
<comment type="similarity">
    <text evidence="3 17">Belongs to the complex I subunit 4 family.</text>
</comment>
<organism evidence="20">
    <name type="scientific">Xystodesmus sp. YD-2016</name>
    <dbReference type="NCBI Taxonomy" id="1904352"/>
    <lineage>
        <taxon>Eukaryota</taxon>
        <taxon>Metazoa</taxon>
        <taxon>Ecdysozoa</taxon>
        <taxon>Arthropoda</taxon>
        <taxon>Myriapoda</taxon>
        <taxon>Diplopoda</taxon>
        <taxon>Helminthomorpha</taxon>
        <taxon>Polydesmida</taxon>
        <taxon>Xystodesmidae</taxon>
        <taxon>Xystodesminae</taxon>
        <taxon>Xystodesmini</taxon>
        <taxon>Xystodesmus</taxon>
    </lineage>
</organism>
<sequence>MLEVMMCVVGLALSLYVNFCWVIYYLIFCVLGLAIMVEMNYEMLDWHVIVSGVGFDSFSCGFIMLSLWVVMMMMLAGGEKGLSSSGMSLMFLFISMFFILGVVFLSLDFMMFYLMFEAILIPICILIFGWGYQPERLGAGIYLLVYTVFCSLPLLVLILSVGVVGGALWGFTSVNSVMSSLQGSLLILGMFSILGFLVSIPLFGVHLWLPKAHVEAPVTGSMILAGVLLKLGGYGLMRFSQWGWGVFLNYSSFFISVSLVGGVYLSLVCLRQVDLKSLVAYSSVVHMGLVVGGLFSGYMVGWVGGFVMMIGHGLCSSGLFYYVGVNYERLGSRSVMFNKGLMVMFPSSVLFWFLLVSSNMAAPPSLNLFGELLLLGSLVAWGKWAAWLLMGASFFSGVYCLYLFGWVQHGVESKMLSGGEGLSTIEGVCSILHWGPLNILFLKGDLFS</sequence>
<feature type="transmembrane region" description="Helical" evidence="17">
    <location>
        <begin position="143"/>
        <end position="171"/>
    </location>
</feature>
<accession>A0A1S5RS95</accession>
<feature type="transmembrane region" description="Helical" evidence="17">
    <location>
        <begin position="278"/>
        <end position="296"/>
    </location>
</feature>
<dbReference type="AlphaFoldDB" id="A0A1S5RS95"/>
<evidence type="ECO:0000256" key="7">
    <source>
        <dbReference type="ARBA" id="ARBA00022660"/>
    </source>
</evidence>
<evidence type="ECO:0000256" key="3">
    <source>
        <dbReference type="ARBA" id="ARBA00009025"/>
    </source>
</evidence>
<feature type="transmembrane region" description="Helical" evidence="17">
    <location>
        <begin position="87"/>
        <end position="105"/>
    </location>
</feature>
<dbReference type="GO" id="GO:0048039">
    <property type="term" value="F:ubiquinone binding"/>
    <property type="evidence" value="ECO:0007669"/>
    <property type="project" value="TreeGrafter"/>
</dbReference>
<evidence type="ECO:0000256" key="17">
    <source>
        <dbReference type="RuleBase" id="RU003297"/>
    </source>
</evidence>
<keyword evidence="10 17" id="KW-0249">Electron transport</keyword>
<evidence type="ECO:0000256" key="15">
    <source>
        <dbReference type="ARBA" id="ARBA00023136"/>
    </source>
</evidence>
<evidence type="ECO:0000256" key="2">
    <source>
        <dbReference type="ARBA" id="ARBA00004225"/>
    </source>
</evidence>
<feature type="domain" description="NADH:quinone oxidoreductase/Mrp antiporter transmembrane" evidence="18">
    <location>
        <begin position="106"/>
        <end position="395"/>
    </location>
</feature>
<name>A0A1S5RS95_9MYRI</name>
<comment type="catalytic activity">
    <reaction evidence="16 17">
        <text>a ubiquinone + NADH + 5 H(+)(in) = a ubiquinol + NAD(+) + 4 H(+)(out)</text>
        <dbReference type="Rhea" id="RHEA:29091"/>
        <dbReference type="Rhea" id="RHEA-COMP:9565"/>
        <dbReference type="Rhea" id="RHEA-COMP:9566"/>
        <dbReference type="ChEBI" id="CHEBI:15378"/>
        <dbReference type="ChEBI" id="CHEBI:16389"/>
        <dbReference type="ChEBI" id="CHEBI:17976"/>
        <dbReference type="ChEBI" id="CHEBI:57540"/>
        <dbReference type="ChEBI" id="CHEBI:57945"/>
        <dbReference type="EC" id="7.1.1.2"/>
    </reaction>
</comment>
<feature type="transmembrane region" description="Helical" evidence="17">
    <location>
        <begin position="343"/>
        <end position="364"/>
    </location>
</feature>
<feature type="domain" description="NADH:ubiquinone oxidoreductase chain 4 N-terminal" evidence="19">
    <location>
        <begin position="1"/>
        <end position="102"/>
    </location>
</feature>
<dbReference type="InterPro" id="IPR001750">
    <property type="entry name" value="ND/Mrp_TM"/>
</dbReference>
<feature type="transmembrane region" description="Helical" evidence="17">
    <location>
        <begin position="384"/>
        <end position="407"/>
    </location>
</feature>
<dbReference type="GO" id="GO:0003954">
    <property type="term" value="F:NADH dehydrogenase activity"/>
    <property type="evidence" value="ECO:0007669"/>
    <property type="project" value="TreeGrafter"/>
</dbReference>
<dbReference type="Pfam" id="PF00361">
    <property type="entry name" value="Proton_antipo_M"/>
    <property type="match status" value="1"/>
</dbReference>
<dbReference type="GO" id="GO:0042773">
    <property type="term" value="P:ATP synthesis coupled electron transport"/>
    <property type="evidence" value="ECO:0007669"/>
    <property type="project" value="InterPro"/>
</dbReference>
<dbReference type="InterPro" id="IPR000260">
    <property type="entry name" value="NADH4_N"/>
</dbReference>
<evidence type="ECO:0000256" key="5">
    <source>
        <dbReference type="ARBA" id="ARBA00021006"/>
    </source>
</evidence>
<evidence type="ECO:0000313" key="20">
    <source>
        <dbReference type="EMBL" id="AOR87186.1"/>
    </source>
</evidence>
<evidence type="ECO:0000256" key="14">
    <source>
        <dbReference type="ARBA" id="ARBA00023128"/>
    </source>
</evidence>
<dbReference type="GO" id="GO:0015990">
    <property type="term" value="P:electron transport coupled proton transport"/>
    <property type="evidence" value="ECO:0007669"/>
    <property type="project" value="TreeGrafter"/>
</dbReference>
<proteinExistence type="inferred from homology"/>
<evidence type="ECO:0000256" key="10">
    <source>
        <dbReference type="ARBA" id="ARBA00022982"/>
    </source>
</evidence>
<feature type="transmembrane region" description="Helical" evidence="17">
    <location>
        <begin position="48"/>
        <end position="75"/>
    </location>
</feature>
<dbReference type="PRINTS" id="PR01437">
    <property type="entry name" value="NUOXDRDTASE4"/>
</dbReference>
<keyword evidence="7 17" id="KW-0679">Respiratory chain</keyword>
<geneLocation type="mitochondrion" evidence="20"/>
<evidence type="ECO:0000256" key="9">
    <source>
        <dbReference type="ARBA" id="ARBA00022967"/>
    </source>
</evidence>
<feature type="transmembrane region" description="Helical" evidence="17">
    <location>
        <begin position="302"/>
        <end position="323"/>
    </location>
</feature>
<evidence type="ECO:0000256" key="6">
    <source>
        <dbReference type="ARBA" id="ARBA00022448"/>
    </source>
</evidence>
<feature type="transmembrane region" description="Helical" evidence="17">
    <location>
        <begin position="216"/>
        <end position="236"/>
    </location>
</feature>
<keyword evidence="13 17" id="KW-0830">Ubiquinone</keyword>
<evidence type="ECO:0000256" key="11">
    <source>
        <dbReference type="ARBA" id="ARBA00022989"/>
    </source>
</evidence>
<keyword evidence="9" id="KW-1278">Translocase</keyword>
<dbReference type="Pfam" id="PF01059">
    <property type="entry name" value="Oxidored_q5_N"/>
    <property type="match status" value="1"/>
</dbReference>
<evidence type="ECO:0000256" key="4">
    <source>
        <dbReference type="ARBA" id="ARBA00012944"/>
    </source>
</evidence>
<feature type="transmembrane region" description="Helical" evidence="17">
    <location>
        <begin position="111"/>
        <end position="131"/>
    </location>
</feature>
<comment type="function">
    <text evidence="1">Core subunit of the mitochondrial membrane respiratory chain NADH dehydrogenase (Complex I) that is believed to belong to the minimal assembly required for catalysis. Complex I functions in the transfer of electrons from NADH to the respiratory chain. The immediate electron acceptor for the enzyme is believed to be ubiquinone.</text>
</comment>
<feature type="transmembrane region" description="Helical" evidence="17">
    <location>
        <begin position="242"/>
        <end position="266"/>
    </location>
</feature>
<protein>
    <recommendedName>
        <fullName evidence="5 17">NADH-ubiquinone oxidoreductase chain 4</fullName>
        <ecNumber evidence="4 17">7.1.1.2</ecNumber>
    </recommendedName>
</protein>
<dbReference type="InterPro" id="IPR003918">
    <property type="entry name" value="NADH_UbQ_OxRdtase"/>
</dbReference>
<feature type="transmembrane region" description="Helical" evidence="17">
    <location>
        <begin position="7"/>
        <end position="36"/>
    </location>
</feature>
<keyword evidence="8 17" id="KW-0812">Transmembrane</keyword>
<dbReference type="PANTHER" id="PTHR43507:SF20">
    <property type="entry name" value="NADH-UBIQUINONE OXIDOREDUCTASE CHAIN 4"/>
    <property type="match status" value="1"/>
</dbReference>
<evidence type="ECO:0000256" key="16">
    <source>
        <dbReference type="ARBA" id="ARBA00049551"/>
    </source>
</evidence>
<dbReference type="GO" id="GO:0008137">
    <property type="term" value="F:NADH dehydrogenase (ubiquinone) activity"/>
    <property type="evidence" value="ECO:0007669"/>
    <property type="project" value="UniProtKB-UniRule"/>
</dbReference>
<dbReference type="EMBL" id="KU721886">
    <property type="protein sequence ID" value="AOR87186.1"/>
    <property type="molecule type" value="Genomic_DNA"/>
</dbReference>
<evidence type="ECO:0000259" key="19">
    <source>
        <dbReference type="Pfam" id="PF01059"/>
    </source>
</evidence>
<comment type="function">
    <text evidence="17">Core subunit of the mitochondrial membrane respiratory chain NADH dehydrogenase (Complex I) which catalyzes electron transfer from NADH through the respiratory chain, using ubiquinone as an electron acceptor. Essential for the catalytic activity and assembly of complex I.</text>
</comment>
<evidence type="ECO:0000256" key="8">
    <source>
        <dbReference type="ARBA" id="ARBA00022692"/>
    </source>
</evidence>
<dbReference type="EC" id="7.1.1.2" evidence="4 17"/>
<gene>
    <name evidence="20" type="primary">ND4</name>
</gene>
<evidence type="ECO:0000256" key="1">
    <source>
        <dbReference type="ARBA" id="ARBA00003257"/>
    </source>
</evidence>
<evidence type="ECO:0000256" key="12">
    <source>
        <dbReference type="ARBA" id="ARBA00023027"/>
    </source>
</evidence>
<dbReference type="GO" id="GO:0031966">
    <property type="term" value="C:mitochondrial membrane"/>
    <property type="evidence" value="ECO:0007669"/>
    <property type="project" value="UniProtKB-SubCell"/>
</dbReference>
<keyword evidence="11 17" id="KW-1133">Transmembrane helix</keyword>